<comment type="caution">
    <text evidence="1">The sequence shown here is derived from an EMBL/GenBank/DDBJ whole genome shotgun (WGS) entry which is preliminary data.</text>
</comment>
<organism evidence="1">
    <name type="scientific">Tanacetum cinerariifolium</name>
    <name type="common">Dalmatian daisy</name>
    <name type="synonym">Chrysanthemum cinerariifolium</name>
    <dbReference type="NCBI Taxonomy" id="118510"/>
    <lineage>
        <taxon>Eukaryota</taxon>
        <taxon>Viridiplantae</taxon>
        <taxon>Streptophyta</taxon>
        <taxon>Embryophyta</taxon>
        <taxon>Tracheophyta</taxon>
        <taxon>Spermatophyta</taxon>
        <taxon>Magnoliopsida</taxon>
        <taxon>eudicotyledons</taxon>
        <taxon>Gunneridae</taxon>
        <taxon>Pentapetalae</taxon>
        <taxon>asterids</taxon>
        <taxon>campanulids</taxon>
        <taxon>Asterales</taxon>
        <taxon>Asteraceae</taxon>
        <taxon>Asteroideae</taxon>
        <taxon>Anthemideae</taxon>
        <taxon>Anthemidinae</taxon>
        <taxon>Tanacetum</taxon>
    </lineage>
</organism>
<dbReference type="AlphaFoldDB" id="A0A699LGG3"/>
<protein>
    <submittedName>
        <fullName evidence="1">Uncharacterized protein</fullName>
    </submittedName>
</protein>
<accession>A0A699LGG3</accession>
<feature type="non-terminal residue" evidence="1">
    <location>
        <position position="1"/>
    </location>
</feature>
<evidence type="ECO:0000313" key="1">
    <source>
        <dbReference type="EMBL" id="GFB33070.1"/>
    </source>
</evidence>
<name>A0A699LGG3_TANCI</name>
<gene>
    <name evidence="1" type="ORF">Tci_705041</name>
</gene>
<dbReference type="EMBL" id="BKCJ010603649">
    <property type="protein sequence ID" value="GFB33070.1"/>
    <property type="molecule type" value="Genomic_DNA"/>
</dbReference>
<reference evidence="1" key="1">
    <citation type="journal article" date="2019" name="Sci. Rep.">
        <title>Draft genome of Tanacetum cinerariifolium, the natural source of mosquito coil.</title>
        <authorList>
            <person name="Yamashiro T."/>
            <person name="Shiraishi A."/>
            <person name="Satake H."/>
            <person name="Nakayama K."/>
        </authorList>
    </citation>
    <scope>NUCLEOTIDE SEQUENCE</scope>
</reference>
<sequence>GVHQTGLHVQLVVLAPLPDPLLVPLPLYPSPDLLLRRSQASDMGLPGNVFIWYVRILGVRVSHGNLRHR</sequence>
<proteinExistence type="predicted"/>